<dbReference type="KEGG" id="hir:HETIRDRAFT_408324"/>
<gene>
    <name evidence="1" type="ORF">HETIRDRAFT_408324</name>
</gene>
<dbReference type="AlphaFoldDB" id="W4KE25"/>
<organism evidence="1 2">
    <name type="scientific">Heterobasidion irregulare (strain TC 32-1)</name>
    <dbReference type="NCBI Taxonomy" id="747525"/>
    <lineage>
        <taxon>Eukaryota</taxon>
        <taxon>Fungi</taxon>
        <taxon>Dikarya</taxon>
        <taxon>Basidiomycota</taxon>
        <taxon>Agaricomycotina</taxon>
        <taxon>Agaricomycetes</taxon>
        <taxon>Russulales</taxon>
        <taxon>Bondarzewiaceae</taxon>
        <taxon>Heterobasidion</taxon>
        <taxon>Heterobasidion annosum species complex</taxon>
    </lineage>
</organism>
<evidence type="ECO:0000313" key="2">
    <source>
        <dbReference type="Proteomes" id="UP000030671"/>
    </source>
</evidence>
<dbReference type="RefSeq" id="XP_009543821.1">
    <property type="nucleotide sequence ID" value="XM_009545526.1"/>
</dbReference>
<keyword evidence="2" id="KW-1185">Reference proteome</keyword>
<protein>
    <submittedName>
        <fullName evidence="1">Uncharacterized protein</fullName>
    </submittedName>
</protein>
<evidence type="ECO:0000313" key="1">
    <source>
        <dbReference type="EMBL" id="ETW84112.1"/>
    </source>
</evidence>
<dbReference type="Proteomes" id="UP000030671">
    <property type="component" value="Unassembled WGS sequence"/>
</dbReference>
<name>W4KE25_HETIT</name>
<dbReference type="InParanoid" id="W4KE25"/>
<reference evidence="1 2" key="1">
    <citation type="journal article" date="2012" name="New Phytol.">
        <title>Insight into trade-off between wood decay and parasitism from the genome of a fungal forest pathogen.</title>
        <authorList>
            <person name="Olson A."/>
            <person name="Aerts A."/>
            <person name="Asiegbu F."/>
            <person name="Belbahri L."/>
            <person name="Bouzid O."/>
            <person name="Broberg A."/>
            <person name="Canback B."/>
            <person name="Coutinho P.M."/>
            <person name="Cullen D."/>
            <person name="Dalman K."/>
            <person name="Deflorio G."/>
            <person name="van Diepen L.T."/>
            <person name="Dunand C."/>
            <person name="Duplessis S."/>
            <person name="Durling M."/>
            <person name="Gonthier P."/>
            <person name="Grimwood J."/>
            <person name="Fossdal C.G."/>
            <person name="Hansson D."/>
            <person name="Henrissat B."/>
            <person name="Hietala A."/>
            <person name="Himmelstrand K."/>
            <person name="Hoffmeister D."/>
            <person name="Hogberg N."/>
            <person name="James T.Y."/>
            <person name="Karlsson M."/>
            <person name="Kohler A."/>
            <person name="Kues U."/>
            <person name="Lee Y.H."/>
            <person name="Lin Y.C."/>
            <person name="Lind M."/>
            <person name="Lindquist E."/>
            <person name="Lombard V."/>
            <person name="Lucas S."/>
            <person name="Lunden K."/>
            <person name="Morin E."/>
            <person name="Murat C."/>
            <person name="Park J."/>
            <person name="Raffaello T."/>
            <person name="Rouze P."/>
            <person name="Salamov A."/>
            <person name="Schmutz J."/>
            <person name="Solheim H."/>
            <person name="Stahlberg J."/>
            <person name="Velez H."/>
            <person name="de Vries R.P."/>
            <person name="Wiebenga A."/>
            <person name="Woodward S."/>
            <person name="Yakovlev I."/>
            <person name="Garbelotto M."/>
            <person name="Martin F."/>
            <person name="Grigoriev I.V."/>
            <person name="Stenlid J."/>
        </authorList>
    </citation>
    <scope>NUCLEOTIDE SEQUENCE [LARGE SCALE GENOMIC DNA]</scope>
    <source>
        <strain evidence="1 2">TC 32-1</strain>
    </source>
</reference>
<proteinExistence type="predicted"/>
<sequence>MPGPILGSPAFTFWYASTDRTGSRSLEFVLWKQDLSNRIGDVVFQRHQKEGGEGMDGARMPMMAMEPCQRMLASHSHFDSS</sequence>
<dbReference type="EMBL" id="KI925456">
    <property type="protein sequence ID" value="ETW84112.1"/>
    <property type="molecule type" value="Genomic_DNA"/>
</dbReference>
<accession>W4KE25</accession>
<dbReference type="HOGENOM" id="CLU_2574159_0_0_1"/>
<dbReference type="GeneID" id="20672677"/>